<dbReference type="EMBL" id="QNRE01000001">
    <property type="protein sequence ID" value="RBO96429.1"/>
    <property type="molecule type" value="Genomic_DNA"/>
</dbReference>
<accession>A0A366E3R8</accession>
<dbReference type="OrthoDB" id="5242677at2"/>
<organism evidence="2 3">
    <name type="scientific">Nocardia puris</name>
    <dbReference type="NCBI Taxonomy" id="208602"/>
    <lineage>
        <taxon>Bacteria</taxon>
        <taxon>Bacillati</taxon>
        <taxon>Actinomycetota</taxon>
        <taxon>Actinomycetes</taxon>
        <taxon>Mycobacteriales</taxon>
        <taxon>Nocardiaceae</taxon>
        <taxon>Nocardia</taxon>
    </lineage>
</organism>
<dbReference type="PIRSF" id="PIRSF005028">
    <property type="entry name" value="KhtT"/>
    <property type="match status" value="1"/>
</dbReference>
<proteinExistence type="predicted"/>
<feature type="domain" description="RCK C-terminal" evidence="1">
    <location>
        <begin position="75"/>
        <end position="159"/>
    </location>
</feature>
<dbReference type="GO" id="GO:0006813">
    <property type="term" value="P:potassium ion transport"/>
    <property type="evidence" value="ECO:0007669"/>
    <property type="project" value="InterPro"/>
</dbReference>
<dbReference type="PROSITE" id="PS51202">
    <property type="entry name" value="RCK_C"/>
    <property type="match status" value="1"/>
</dbReference>
<dbReference type="PANTHER" id="PTHR30445">
    <property type="entry name" value="K(+)_H(+) ANTIPORTER SUBUNIT KHTT"/>
    <property type="match status" value="1"/>
</dbReference>
<evidence type="ECO:0000313" key="2">
    <source>
        <dbReference type="EMBL" id="RBO96429.1"/>
    </source>
</evidence>
<evidence type="ECO:0000259" key="1">
    <source>
        <dbReference type="PROSITE" id="PS51202"/>
    </source>
</evidence>
<dbReference type="PANTHER" id="PTHR30445:SF8">
    <property type="entry name" value="K(+)_H(+) ANTIPORTER SUBUNIT KHTT"/>
    <property type="match status" value="1"/>
</dbReference>
<dbReference type="STRING" id="1210090.GCA_001613185_01159"/>
<dbReference type="InterPro" id="IPR036721">
    <property type="entry name" value="RCK_C_sf"/>
</dbReference>
<dbReference type="Pfam" id="PF02080">
    <property type="entry name" value="TrkA_C"/>
    <property type="match status" value="1"/>
</dbReference>
<dbReference type="RefSeq" id="WP_067504439.1">
    <property type="nucleotide sequence ID" value="NZ_QNRE01000001.1"/>
</dbReference>
<dbReference type="InterPro" id="IPR026278">
    <property type="entry name" value="KhtT"/>
</dbReference>
<sequence>MNVDVTALPGIGVRKDFQVRSGRRIGVVDHRDGGIDLIVSKVGDPDACAAQVALTSDEAAVLANLLGAPQLVAELRADHRDLPGITTRQLPVGDDSPYAGRTLGETAMRTRTKASIVAVMRAGQLHASPGPDFTFAADDLLVVVGTPDGLDAAVKLLARG</sequence>
<dbReference type="InterPro" id="IPR006037">
    <property type="entry name" value="RCK_C"/>
</dbReference>
<dbReference type="Gene3D" id="3.30.70.1450">
    <property type="entry name" value="Regulator of K+ conductance, C-terminal domain"/>
    <property type="match status" value="1"/>
</dbReference>
<protein>
    <submittedName>
        <fullName evidence="2">Potassium/proton antiporter regulatory subunit (CPA2 family)</fullName>
    </submittedName>
</protein>
<keyword evidence="3" id="KW-1185">Reference proteome</keyword>
<dbReference type="AlphaFoldDB" id="A0A366E3R8"/>
<dbReference type="Proteomes" id="UP000252586">
    <property type="component" value="Unassembled WGS sequence"/>
</dbReference>
<reference evidence="2 3" key="1">
    <citation type="submission" date="2018-06" db="EMBL/GenBank/DDBJ databases">
        <title>Genomic Encyclopedia of Type Strains, Phase IV (KMG-IV): sequencing the most valuable type-strain genomes for metagenomic binning, comparative biology and taxonomic classification.</title>
        <authorList>
            <person name="Goeker M."/>
        </authorList>
    </citation>
    <scope>NUCLEOTIDE SEQUENCE [LARGE SCALE GENOMIC DNA]</scope>
    <source>
        <strain evidence="2 3">DSM 44599</strain>
    </source>
</reference>
<name>A0A366E3R8_9NOCA</name>
<comment type="caution">
    <text evidence="2">The sequence shown here is derived from an EMBL/GenBank/DDBJ whole genome shotgun (WGS) entry which is preliminary data.</text>
</comment>
<evidence type="ECO:0000313" key="3">
    <source>
        <dbReference type="Proteomes" id="UP000252586"/>
    </source>
</evidence>
<dbReference type="SUPFAM" id="SSF116726">
    <property type="entry name" value="TrkA C-terminal domain-like"/>
    <property type="match status" value="1"/>
</dbReference>
<dbReference type="GO" id="GO:0008324">
    <property type="term" value="F:monoatomic cation transmembrane transporter activity"/>
    <property type="evidence" value="ECO:0007669"/>
    <property type="project" value="InterPro"/>
</dbReference>
<dbReference type="InterPro" id="IPR058776">
    <property type="entry name" value="KhtT-like_N"/>
</dbReference>
<dbReference type="Pfam" id="PF25991">
    <property type="entry name" value="KhtT_N"/>
    <property type="match status" value="1"/>
</dbReference>
<dbReference type="InterPro" id="IPR050144">
    <property type="entry name" value="AAE_transporter"/>
</dbReference>
<gene>
    <name evidence="2" type="ORF">DFR74_101444</name>
</gene>